<gene>
    <name evidence="1" type="ordered locus">Pcar_1761</name>
</gene>
<name>Q3A3Q3_SYNC1</name>
<dbReference type="EMBL" id="CP000142">
    <property type="protein sequence ID" value="ABA89004.1"/>
    <property type="molecule type" value="Genomic_DNA"/>
</dbReference>
<dbReference type="AlphaFoldDB" id="Q3A3Q3"/>
<accession>Q3A3Q3</accession>
<dbReference type="RefSeq" id="WP_011341497.1">
    <property type="nucleotide sequence ID" value="NC_007498.2"/>
</dbReference>
<dbReference type="Proteomes" id="UP000002534">
    <property type="component" value="Chromosome"/>
</dbReference>
<keyword evidence="2" id="KW-1185">Reference proteome</keyword>
<dbReference type="HOGENOM" id="CLU_2451958_0_0_7"/>
<evidence type="ECO:0000313" key="2">
    <source>
        <dbReference type="Proteomes" id="UP000002534"/>
    </source>
</evidence>
<dbReference type="OrthoDB" id="5387641at2"/>
<evidence type="ECO:0000313" key="1">
    <source>
        <dbReference type="EMBL" id="ABA89004.1"/>
    </source>
</evidence>
<dbReference type="KEGG" id="pca:Pcar_1761"/>
<sequence length="89" mass="9811">MKATLIIPDAAVAKKYNLETTTELRCNEEYCATSYGYPVFQLPNGDIFDCPTFREMRDACGATLETDDLVKVCLGLGFPKTEPGVVVIK</sequence>
<reference evidence="2" key="1">
    <citation type="submission" date="2005-10" db="EMBL/GenBank/DDBJ databases">
        <title>Complete sequence of Pelobacter carbinolicus DSM 2380.</title>
        <authorList>
            <person name="Copeland A."/>
            <person name="Lucas S."/>
            <person name="Lapidus A."/>
            <person name="Barry K."/>
            <person name="Detter J.C."/>
            <person name="Glavina T."/>
            <person name="Hammon N."/>
            <person name="Israni S."/>
            <person name="Pitluck S."/>
            <person name="Chertkov O."/>
            <person name="Schmutz J."/>
            <person name="Larimer F."/>
            <person name="Land M."/>
            <person name="Kyrpides N."/>
            <person name="Ivanova N."/>
            <person name="Richardson P."/>
        </authorList>
    </citation>
    <scope>NUCLEOTIDE SEQUENCE [LARGE SCALE GENOMIC DNA]</scope>
    <source>
        <strain evidence="2">DSM 2380 / NBRC 103641 / GraBd1</strain>
    </source>
</reference>
<organism evidence="1 2">
    <name type="scientific">Syntrophotalea carbinolica (strain DSM 2380 / NBRC 103641 / GraBd1)</name>
    <name type="common">Pelobacter carbinolicus</name>
    <dbReference type="NCBI Taxonomy" id="338963"/>
    <lineage>
        <taxon>Bacteria</taxon>
        <taxon>Pseudomonadati</taxon>
        <taxon>Thermodesulfobacteriota</taxon>
        <taxon>Desulfuromonadia</taxon>
        <taxon>Desulfuromonadales</taxon>
        <taxon>Syntrophotaleaceae</taxon>
        <taxon>Syntrophotalea</taxon>
    </lineage>
</organism>
<reference evidence="1 2" key="2">
    <citation type="journal article" date="2012" name="BMC Genomics">
        <title>The genome of Pelobacter carbinolicus reveals surprising metabolic capabilities and physiological features.</title>
        <authorList>
            <person name="Aklujkar M."/>
            <person name="Haveman S.A."/>
            <person name="Didonato R.Jr."/>
            <person name="Chertkov O."/>
            <person name="Han C.S."/>
            <person name="Land M.L."/>
            <person name="Brown P."/>
            <person name="Lovley D.R."/>
        </authorList>
    </citation>
    <scope>NUCLEOTIDE SEQUENCE [LARGE SCALE GENOMIC DNA]</scope>
    <source>
        <strain evidence="2">DSM 2380 / NBRC 103641 / GraBd1</strain>
    </source>
</reference>
<protein>
    <submittedName>
        <fullName evidence="1">Uncharacterized protein</fullName>
    </submittedName>
</protein>
<proteinExistence type="predicted"/>
<dbReference type="STRING" id="338963.Pcar_1761"/>